<evidence type="ECO:0000256" key="2">
    <source>
        <dbReference type="ARBA" id="ARBA00022737"/>
    </source>
</evidence>
<protein>
    <submittedName>
        <fullName evidence="3">Uncharacterized protein</fullName>
    </submittedName>
</protein>
<evidence type="ECO:0000256" key="1">
    <source>
        <dbReference type="ARBA" id="ARBA00022574"/>
    </source>
</evidence>
<reference evidence="3" key="1">
    <citation type="journal article" date="2021" name="IMA Fungus">
        <title>Genomic characterization of three marine fungi, including Emericellopsis atlantica sp. nov. with signatures of a generalist lifestyle and marine biomass degradation.</title>
        <authorList>
            <person name="Hagestad O.C."/>
            <person name="Hou L."/>
            <person name="Andersen J.H."/>
            <person name="Hansen E.H."/>
            <person name="Altermark B."/>
            <person name="Li C."/>
            <person name="Kuhnert E."/>
            <person name="Cox R.J."/>
            <person name="Crous P.W."/>
            <person name="Spatafora J.W."/>
            <person name="Lail K."/>
            <person name="Amirebrahimi M."/>
            <person name="Lipzen A."/>
            <person name="Pangilinan J."/>
            <person name="Andreopoulos W."/>
            <person name="Hayes R.D."/>
            <person name="Ng V."/>
            <person name="Grigoriev I.V."/>
            <person name="Jackson S.A."/>
            <person name="Sutton T.D.S."/>
            <person name="Dobson A.D.W."/>
            <person name="Rama T."/>
        </authorList>
    </citation>
    <scope>NUCLEOTIDE SEQUENCE</scope>
    <source>
        <strain evidence="3">TRa018bII</strain>
    </source>
</reference>
<dbReference type="InterPro" id="IPR052254">
    <property type="entry name" value="CUL4-DDB1_E3_ligase_receptor"/>
</dbReference>
<evidence type="ECO:0000313" key="3">
    <source>
        <dbReference type="EMBL" id="KAG9228952.1"/>
    </source>
</evidence>
<comment type="caution">
    <text evidence="3">The sequence shown here is derived from an EMBL/GenBank/DDBJ whole genome shotgun (WGS) entry which is preliminary data.</text>
</comment>
<evidence type="ECO:0000313" key="4">
    <source>
        <dbReference type="Proteomes" id="UP000824998"/>
    </source>
</evidence>
<dbReference type="PANTHER" id="PTHR44472">
    <property type="entry name" value="DDB1- AND CUL4-ASSOCIATED FACTOR 4-RELATED"/>
    <property type="match status" value="1"/>
</dbReference>
<dbReference type="AlphaFoldDB" id="A0A9P7Y8T7"/>
<dbReference type="Gene3D" id="2.130.10.10">
    <property type="entry name" value="YVTN repeat-like/Quinoprotein amine dehydrogenase"/>
    <property type="match status" value="1"/>
</dbReference>
<accession>A0A9P7Y8T7</accession>
<dbReference type="Proteomes" id="UP000824998">
    <property type="component" value="Unassembled WGS sequence"/>
</dbReference>
<name>A0A9P7Y8T7_9HELO</name>
<proteinExistence type="predicted"/>
<keyword evidence="4" id="KW-1185">Reference proteome</keyword>
<dbReference type="SUPFAM" id="SSF50978">
    <property type="entry name" value="WD40 repeat-like"/>
    <property type="match status" value="1"/>
</dbReference>
<dbReference type="EMBL" id="MU251837">
    <property type="protein sequence ID" value="KAG9228952.1"/>
    <property type="molecule type" value="Genomic_DNA"/>
</dbReference>
<dbReference type="InterPro" id="IPR015943">
    <property type="entry name" value="WD40/YVTN_repeat-like_dom_sf"/>
</dbReference>
<keyword evidence="2" id="KW-0677">Repeat</keyword>
<gene>
    <name evidence="3" type="ORF">BJ875DRAFT_388378</name>
</gene>
<dbReference type="GO" id="GO:0080008">
    <property type="term" value="C:Cul4-RING E3 ubiquitin ligase complex"/>
    <property type="evidence" value="ECO:0007669"/>
    <property type="project" value="TreeGrafter"/>
</dbReference>
<dbReference type="InterPro" id="IPR036322">
    <property type="entry name" value="WD40_repeat_dom_sf"/>
</dbReference>
<organism evidence="3 4">
    <name type="scientific">Amylocarpus encephaloides</name>
    <dbReference type="NCBI Taxonomy" id="45428"/>
    <lineage>
        <taxon>Eukaryota</taxon>
        <taxon>Fungi</taxon>
        <taxon>Dikarya</taxon>
        <taxon>Ascomycota</taxon>
        <taxon>Pezizomycotina</taxon>
        <taxon>Leotiomycetes</taxon>
        <taxon>Helotiales</taxon>
        <taxon>Helotiales incertae sedis</taxon>
        <taxon>Amylocarpus</taxon>
    </lineage>
</organism>
<dbReference type="OrthoDB" id="128867at2759"/>
<keyword evidence="1" id="KW-0853">WD repeat</keyword>
<dbReference type="PANTHER" id="PTHR44472:SF1">
    <property type="entry name" value="DDB1 AND CUL4 ASSOCIATED FACTOR 4"/>
    <property type="match status" value="1"/>
</dbReference>
<sequence length="454" mass="51004">MTSVPQLPGYYYDEEKKKYFKQQVGTPGNSVYSSENIKRRKLREEHTKAESVKAAARRGRIKRSAILTQGINGQHLSREHGKTDHVTLSNSFAASLVPYHCINTRYFTNDRQPKLAVSILKELMLLLPEISRVTESQYVSTWEGEIVVASQHRLTNVLLDPMISLSPGTSRDPTTSLYKSTPANFGSSLLFAISSSHGILTIDKRNLDMNWVTPKPINKANDSGTEDCLQDVFALEFLRDKEAVLLSGGRRGLLYTHDLKAPGIGRMSADIICHPSSITHIKQLNSHRIIVAGLESSLCQYDLRYLKRETYTSKSRTKTLNRHSTRPVLEYPDYFNTASILHGFDVDLETGVIVIGQEQSEQHPVVQLFSLEGGQVLASSQLNKAWGPRVPTANGRSIRLPPYGLKFARDTEHRSKSLYVGGEDGIHRFIWTSEDENALEDDRRKGGPALQLWQ</sequence>